<evidence type="ECO:0000313" key="9">
    <source>
        <dbReference type="Proteomes" id="UP001595823"/>
    </source>
</evidence>
<dbReference type="InterPro" id="IPR015421">
    <property type="entry name" value="PyrdxlP-dep_Trfase_major"/>
</dbReference>
<feature type="site" description="Participates in the substrate recognition with KAPA and in a stacking interaction with the adenine ring of SAM" evidence="7">
    <location>
        <position position="30"/>
    </location>
</feature>
<keyword evidence="5 7" id="KW-0093">Biotin biosynthesis</keyword>
<proteinExistence type="inferred from homology"/>
<feature type="binding site" evidence="7">
    <location>
        <position position="293"/>
    </location>
    <ligand>
        <name>substrate</name>
    </ligand>
</feature>
<comment type="cofactor">
    <cofactor evidence="1 7">
        <name>pyridoxal 5'-phosphate</name>
        <dbReference type="ChEBI" id="CHEBI:597326"/>
    </cofactor>
</comment>
<dbReference type="HAMAP" id="MF_00834">
    <property type="entry name" value="BioA"/>
    <property type="match status" value="1"/>
</dbReference>
<feature type="binding site" evidence="7">
    <location>
        <position position="163"/>
    </location>
    <ligand>
        <name>substrate</name>
    </ligand>
</feature>
<reference evidence="9" key="1">
    <citation type="journal article" date="2019" name="Int. J. Syst. Evol. Microbiol.">
        <title>The Global Catalogue of Microorganisms (GCM) 10K type strain sequencing project: providing services to taxonomists for standard genome sequencing and annotation.</title>
        <authorList>
            <consortium name="The Broad Institute Genomics Platform"/>
            <consortium name="The Broad Institute Genome Sequencing Center for Infectious Disease"/>
            <person name="Wu L."/>
            <person name="Ma J."/>
        </authorList>
    </citation>
    <scope>NUCLEOTIDE SEQUENCE [LARGE SCALE GENOMIC DNA]</scope>
    <source>
        <strain evidence="9">IBRC-M 10908</strain>
    </source>
</reference>
<organism evidence="8 9">
    <name type="scientific">Salininema proteolyticum</name>
    <dbReference type="NCBI Taxonomy" id="1607685"/>
    <lineage>
        <taxon>Bacteria</taxon>
        <taxon>Bacillati</taxon>
        <taxon>Actinomycetota</taxon>
        <taxon>Actinomycetes</taxon>
        <taxon>Glycomycetales</taxon>
        <taxon>Glycomycetaceae</taxon>
        <taxon>Salininema</taxon>
    </lineage>
</organism>
<gene>
    <name evidence="7 8" type="primary">bioA</name>
    <name evidence="8" type="ORF">ACFPET_17255</name>
</gene>
<comment type="subunit">
    <text evidence="7">Homodimer.</text>
</comment>
<comment type="function">
    <text evidence="7">Catalyzes the transfer of the alpha-amino group from S-adenosyl-L-methionine (SAM) to 7-keto-8-aminopelargonic acid (KAPA) to form 7,8-diaminopelargonic acid (DAPA). It is the only aminotransferase known to utilize SAM as an amino donor.</text>
</comment>
<dbReference type="PANTHER" id="PTHR42684">
    <property type="entry name" value="ADENOSYLMETHIONINE-8-AMINO-7-OXONONANOATE AMINOTRANSFERASE"/>
    <property type="match status" value="1"/>
</dbReference>
<dbReference type="InterPro" id="IPR005815">
    <property type="entry name" value="BioA"/>
</dbReference>
<evidence type="ECO:0000256" key="2">
    <source>
        <dbReference type="ARBA" id="ARBA00022576"/>
    </source>
</evidence>
<dbReference type="EMBL" id="JBHSDK010000026">
    <property type="protein sequence ID" value="MFC4336953.1"/>
    <property type="molecule type" value="Genomic_DNA"/>
</dbReference>
<dbReference type="NCBIfam" id="TIGR00508">
    <property type="entry name" value="bioA"/>
    <property type="match status" value="1"/>
</dbReference>
<feature type="binding site" evidence="7">
    <location>
        <begin position="131"/>
        <end position="132"/>
    </location>
    <ligand>
        <name>pyridoxal 5'-phosphate</name>
        <dbReference type="ChEBI" id="CHEBI:597326"/>
    </ligand>
</feature>
<feature type="binding site" evidence="7">
    <location>
        <position position="416"/>
    </location>
    <ligand>
        <name>substrate</name>
    </ligand>
</feature>
<dbReference type="GO" id="GO:0004015">
    <property type="term" value="F:adenosylmethionine-8-amino-7-oxononanoate transaminase activity"/>
    <property type="evidence" value="ECO:0007669"/>
    <property type="project" value="UniProtKB-EC"/>
</dbReference>
<evidence type="ECO:0000256" key="3">
    <source>
        <dbReference type="ARBA" id="ARBA00022679"/>
    </source>
</evidence>
<dbReference type="InterPro" id="IPR015424">
    <property type="entry name" value="PyrdxlP-dep_Trfase"/>
</dbReference>
<keyword evidence="6 7" id="KW-0663">Pyridoxal phosphate</keyword>
<feature type="modified residue" description="N6-(pyridoxal phosphate)lysine" evidence="7">
    <location>
        <position position="293"/>
    </location>
</feature>
<comment type="similarity">
    <text evidence="7">Belongs to the class-III pyridoxal-phosphate-dependent aminotransferase family. BioA subfamily.</text>
</comment>
<comment type="caution">
    <text evidence="7">Lacks conserved residue(s) required for the propagation of feature annotation.</text>
</comment>
<keyword evidence="2 7" id="KW-0032">Aminotransferase</keyword>
<dbReference type="Gene3D" id="3.40.640.10">
    <property type="entry name" value="Type I PLP-dependent aspartate aminotransferase-like (Major domain)"/>
    <property type="match status" value="1"/>
</dbReference>
<evidence type="ECO:0000313" key="8">
    <source>
        <dbReference type="EMBL" id="MFC4336953.1"/>
    </source>
</evidence>
<keyword evidence="7" id="KW-0963">Cytoplasm</keyword>
<comment type="pathway">
    <text evidence="7">Cofactor biosynthesis; biotin biosynthesis; 7,8-diaminononanoate from 8-amino-7-oxononanoate (SAM route): step 1/1.</text>
</comment>
<evidence type="ECO:0000256" key="7">
    <source>
        <dbReference type="HAMAP-Rule" id="MF_00834"/>
    </source>
</evidence>
<dbReference type="InterPro" id="IPR015422">
    <property type="entry name" value="PyrdxlP-dep_Trfase_small"/>
</dbReference>
<comment type="subcellular location">
    <subcellularLocation>
        <location evidence="7">Cytoplasm</location>
    </subcellularLocation>
</comment>
<comment type="catalytic activity">
    <reaction evidence="7">
        <text>(8S)-8-amino-7-oxononanoate + S-adenosyl-L-methionine = S-adenosyl-4-methylsulfanyl-2-oxobutanoate + (7R,8S)-7,8-diammoniononanoate</text>
        <dbReference type="Rhea" id="RHEA:16861"/>
        <dbReference type="ChEBI" id="CHEBI:16490"/>
        <dbReference type="ChEBI" id="CHEBI:59789"/>
        <dbReference type="ChEBI" id="CHEBI:149468"/>
        <dbReference type="ChEBI" id="CHEBI:149469"/>
        <dbReference type="EC" id="2.6.1.62"/>
    </reaction>
</comment>
<dbReference type="PANTHER" id="PTHR42684:SF17">
    <property type="entry name" value="ADENOSYLMETHIONINE-8-AMINO-7-OXONONANOATE AMINOTRANSFERASE"/>
    <property type="match status" value="1"/>
</dbReference>
<sequence>MAQTDRPPSPAESSSAAWTARDEAVVWHPFTQHTTWAGDEPTVVASAEGPWLTDVDGRRLLDGVSSLWTTTVGHCHPRVNEEVKRQLDTLDHATFLGSTHRPGIELSEMLVERAPRSAERSLEKVFYAGDGSSAVEVALKMAYQFSAQSGRARPDFVRLQHAYHGDTLGAVSVGGHDLFHSTYKPLLLTTVGAASPGDRANGPDRVAHAEADLERIMAERGEDVCAIIVEPLMQGAAGMFDYDASYLRTARRLADEHGALLIFDEVATGIGRTGSMWAANRAGVVPDMLTLGKGVTAGYLPLSAVLTSQRVYDAFLARPGDTGPRTFFHGHTYTANPICCAAAIANLKVMEEEGVLDQAAALGERLGGLLDGFAGDDRVAEVRRVGTMTGVEVADQGPRTGFDVCQAAREHGVWLRPLGNTVILMPPLNLGVSETELMIEALAKGLDDVFGGR</sequence>
<dbReference type="PROSITE" id="PS00600">
    <property type="entry name" value="AA_TRANSFER_CLASS_3"/>
    <property type="match status" value="1"/>
</dbReference>
<feature type="binding site" evidence="7">
    <location>
        <position position="330"/>
    </location>
    <ligand>
        <name>substrate</name>
    </ligand>
</feature>
<name>A0ABV8U2N9_9ACTN</name>
<feature type="binding site" evidence="7">
    <location>
        <position position="264"/>
    </location>
    <ligand>
        <name>pyridoxal 5'-phosphate</name>
        <dbReference type="ChEBI" id="CHEBI:597326"/>
    </ligand>
</feature>
<dbReference type="InterPro" id="IPR005814">
    <property type="entry name" value="Aminotrans_3"/>
</dbReference>
<dbReference type="PIRSF" id="PIRSF000521">
    <property type="entry name" value="Transaminase_4ab_Lys_Orn"/>
    <property type="match status" value="1"/>
</dbReference>
<keyword evidence="3 7" id="KW-0808">Transferase</keyword>
<dbReference type="RefSeq" id="WP_380623410.1">
    <property type="nucleotide sequence ID" value="NZ_JBHSDK010000026.1"/>
</dbReference>
<dbReference type="Pfam" id="PF00202">
    <property type="entry name" value="Aminotran_3"/>
    <property type="match status" value="1"/>
</dbReference>
<dbReference type="EC" id="2.6.1.62" evidence="7"/>
<evidence type="ECO:0000256" key="4">
    <source>
        <dbReference type="ARBA" id="ARBA00022691"/>
    </source>
</evidence>
<dbReference type="Proteomes" id="UP001595823">
    <property type="component" value="Unassembled WGS sequence"/>
</dbReference>
<keyword evidence="4 7" id="KW-0949">S-adenosyl-L-methionine</keyword>
<feature type="binding site" evidence="7">
    <location>
        <begin position="331"/>
        <end position="332"/>
    </location>
    <ligand>
        <name>pyridoxal 5'-phosphate</name>
        <dbReference type="ChEBI" id="CHEBI:597326"/>
    </ligand>
</feature>
<dbReference type="CDD" id="cd00610">
    <property type="entry name" value="OAT_like"/>
    <property type="match status" value="1"/>
</dbReference>
<evidence type="ECO:0000256" key="1">
    <source>
        <dbReference type="ARBA" id="ARBA00001933"/>
    </source>
</evidence>
<protein>
    <recommendedName>
        <fullName evidence="7">Adenosylmethionine-8-amino-7-oxononanoate aminotransferase</fullName>
        <ecNumber evidence="7">2.6.1.62</ecNumber>
    </recommendedName>
    <alternativeName>
        <fullName evidence="7">7,8-diamino-pelargonic acid aminotransferase</fullName>
        <shortName evidence="7">DAPA AT</shortName>
        <shortName evidence="7">DAPA aminotransferase</shortName>
    </alternativeName>
    <alternativeName>
        <fullName evidence="7">7,8-diaminononanoate synthase</fullName>
        <shortName evidence="7">DANS</shortName>
    </alternativeName>
    <alternativeName>
        <fullName evidence="7">Diaminopelargonic acid synthase</fullName>
    </alternativeName>
</protein>
<dbReference type="SUPFAM" id="SSF53383">
    <property type="entry name" value="PLP-dependent transferases"/>
    <property type="match status" value="1"/>
</dbReference>
<keyword evidence="9" id="KW-1185">Reference proteome</keyword>
<evidence type="ECO:0000256" key="5">
    <source>
        <dbReference type="ARBA" id="ARBA00022756"/>
    </source>
</evidence>
<dbReference type="Gene3D" id="3.90.1150.10">
    <property type="entry name" value="Aspartate Aminotransferase, domain 1"/>
    <property type="match status" value="1"/>
</dbReference>
<dbReference type="InterPro" id="IPR049704">
    <property type="entry name" value="Aminotrans_3_PPA_site"/>
</dbReference>
<accession>A0ABV8U2N9</accession>
<comment type="caution">
    <text evidence="8">The sequence shown here is derived from an EMBL/GenBank/DDBJ whole genome shotgun (WGS) entry which is preliminary data.</text>
</comment>
<evidence type="ECO:0000256" key="6">
    <source>
        <dbReference type="ARBA" id="ARBA00022898"/>
    </source>
</evidence>